<name>A0ABS4K144_9CLOT</name>
<dbReference type="Gene3D" id="3.40.50.300">
    <property type="entry name" value="P-loop containing nucleotide triphosphate hydrolases"/>
    <property type="match status" value="1"/>
</dbReference>
<evidence type="ECO:0000313" key="5">
    <source>
        <dbReference type="EMBL" id="MBP2021503.1"/>
    </source>
</evidence>
<evidence type="ECO:0000256" key="2">
    <source>
        <dbReference type="ARBA" id="ARBA00022741"/>
    </source>
</evidence>
<dbReference type="Proteomes" id="UP001519308">
    <property type="component" value="Unassembled WGS sequence"/>
</dbReference>
<dbReference type="SUPFAM" id="SSF52540">
    <property type="entry name" value="P-loop containing nucleoside triphosphate hydrolases"/>
    <property type="match status" value="1"/>
</dbReference>
<organism evidence="5 6">
    <name type="scientific">Clostridium punense</name>
    <dbReference type="NCBI Taxonomy" id="1054297"/>
    <lineage>
        <taxon>Bacteria</taxon>
        <taxon>Bacillati</taxon>
        <taxon>Bacillota</taxon>
        <taxon>Clostridia</taxon>
        <taxon>Eubacteriales</taxon>
        <taxon>Clostridiaceae</taxon>
        <taxon>Clostridium</taxon>
    </lineage>
</organism>
<dbReference type="PRINTS" id="PR00819">
    <property type="entry name" value="CBXCFQXSUPER"/>
</dbReference>
<evidence type="ECO:0000313" key="6">
    <source>
        <dbReference type="Proteomes" id="UP001519308"/>
    </source>
</evidence>
<dbReference type="Pfam" id="PF00004">
    <property type="entry name" value="AAA"/>
    <property type="match status" value="1"/>
</dbReference>
<gene>
    <name evidence="5" type="ORF">J2Z44_001299</name>
</gene>
<dbReference type="InterPro" id="IPR050773">
    <property type="entry name" value="CbxX/CfxQ_RuBisCO_ESX"/>
</dbReference>
<keyword evidence="6" id="KW-1185">Reference proteome</keyword>
<reference evidence="5 6" key="1">
    <citation type="submission" date="2021-03" db="EMBL/GenBank/DDBJ databases">
        <title>Genomic Encyclopedia of Type Strains, Phase IV (KMG-IV): sequencing the most valuable type-strain genomes for metagenomic binning, comparative biology and taxonomic classification.</title>
        <authorList>
            <person name="Goeker M."/>
        </authorList>
    </citation>
    <scope>NUCLEOTIDE SEQUENCE [LARGE SCALE GENOMIC DNA]</scope>
    <source>
        <strain evidence="5 6">DSM 28650</strain>
    </source>
</reference>
<evidence type="ECO:0000259" key="4">
    <source>
        <dbReference type="Pfam" id="PF00004"/>
    </source>
</evidence>
<dbReference type="EMBL" id="JAGGLL010000008">
    <property type="protein sequence ID" value="MBP2021503.1"/>
    <property type="molecule type" value="Genomic_DNA"/>
</dbReference>
<accession>A0ABS4K144</accession>
<keyword evidence="2" id="KW-0547">Nucleotide-binding</keyword>
<dbReference type="PANTHER" id="PTHR43392:SF2">
    <property type="entry name" value="AAA-TYPE ATPASE FAMILY PROTEIN _ ANKYRIN REPEAT FAMILY PROTEIN"/>
    <property type="match status" value="1"/>
</dbReference>
<protein>
    <submittedName>
        <fullName evidence="5">AAA+ superfamily predicted ATPase</fullName>
    </submittedName>
</protein>
<evidence type="ECO:0000256" key="3">
    <source>
        <dbReference type="ARBA" id="ARBA00022840"/>
    </source>
</evidence>
<keyword evidence="3" id="KW-0067">ATP-binding</keyword>
<dbReference type="PANTHER" id="PTHR43392">
    <property type="entry name" value="AAA-TYPE ATPASE FAMILY PROTEIN / ANKYRIN REPEAT FAMILY PROTEIN"/>
    <property type="match status" value="1"/>
</dbReference>
<comment type="caution">
    <text evidence="5">The sequence shown here is derived from an EMBL/GenBank/DDBJ whole genome shotgun (WGS) entry which is preliminary data.</text>
</comment>
<proteinExistence type="inferred from homology"/>
<feature type="domain" description="ATPase AAA-type core" evidence="4">
    <location>
        <begin position="10"/>
        <end position="93"/>
    </location>
</feature>
<dbReference type="InterPro" id="IPR000641">
    <property type="entry name" value="CbxX/CfxQ"/>
</dbReference>
<comment type="similarity">
    <text evidence="1">Belongs to the CbxX/CfxQ family.</text>
</comment>
<dbReference type="InterPro" id="IPR027417">
    <property type="entry name" value="P-loop_NTPase"/>
</dbReference>
<sequence length="96" mass="10937">MYVAIGLLSKGQFIEASRNDLIAEYQGQTAIKIKRLGNRAKVGVLFIDEAYCIIESEHSDRHGRESLTELTKALEYYCNDLVVIIAGYTNLMERFF</sequence>
<dbReference type="RefSeq" id="WP_021283629.1">
    <property type="nucleotide sequence ID" value="NZ_JAGGLL010000008.1"/>
</dbReference>
<evidence type="ECO:0000256" key="1">
    <source>
        <dbReference type="ARBA" id="ARBA00010378"/>
    </source>
</evidence>
<dbReference type="InterPro" id="IPR003959">
    <property type="entry name" value="ATPase_AAA_core"/>
</dbReference>